<gene>
    <name evidence="2" type="primary">105261655</name>
</gene>
<protein>
    <recommendedName>
        <fullName evidence="3">Salivary secreted peptide</fullName>
    </recommendedName>
</protein>
<organism evidence="2">
    <name type="scientific">Musca domestica</name>
    <name type="common">House fly</name>
    <dbReference type="NCBI Taxonomy" id="7370"/>
    <lineage>
        <taxon>Eukaryota</taxon>
        <taxon>Metazoa</taxon>
        <taxon>Ecdysozoa</taxon>
        <taxon>Arthropoda</taxon>
        <taxon>Hexapoda</taxon>
        <taxon>Insecta</taxon>
        <taxon>Pterygota</taxon>
        <taxon>Neoptera</taxon>
        <taxon>Endopterygota</taxon>
        <taxon>Diptera</taxon>
        <taxon>Brachycera</taxon>
        <taxon>Muscomorpha</taxon>
        <taxon>Muscoidea</taxon>
        <taxon>Muscidae</taxon>
        <taxon>Musca</taxon>
    </lineage>
</organism>
<dbReference type="Pfam" id="PF15868">
    <property type="entry name" value="MBF2"/>
    <property type="match status" value="1"/>
</dbReference>
<dbReference type="VEuPathDB" id="VectorBase:MDOA016219"/>
<feature type="signal peptide" evidence="1">
    <location>
        <begin position="1"/>
        <end position="25"/>
    </location>
</feature>
<dbReference type="AlphaFoldDB" id="A0A1I8NJM0"/>
<feature type="chain" id="PRO_5044561770" description="Salivary secreted peptide" evidence="1">
    <location>
        <begin position="26"/>
        <end position="140"/>
    </location>
</feature>
<dbReference type="OrthoDB" id="8010799at2759"/>
<sequence>MFNSITKLAIVAAALIATTIHETTADDASGLAAQDKFLPERVFDHYGLGREVRGAYIMITYQYNFAYSRPQKEVYLNYAYSDPQANKITQILLLVETDEGGTSAAFVTAGGINQSSIGLRVVGYNTARLRYMVIVFGVKA</sequence>
<dbReference type="KEGG" id="mde:105261655"/>
<keyword evidence="1" id="KW-0732">Signal</keyword>
<proteinExistence type="predicted"/>
<dbReference type="InterPro" id="IPR031734">
    <property type="entry name" value="MBF2"/>
</dbReference>
<dbReference type="EnsemblMetazoa" id="MDOA016219-RA">
    <property type="protein sequence ID" value="MDOA016219-PA"/>
    <property type="gene ID" value="MDOA016219"/>
</dbReference>
<dbReference type="RefSeq" id="XP_011291414.2">
    <property type="nucleotide sequence ID" value="XM_011293112.3"/>
</dbReference>
<evidence type="ECO:0008006" key="3">
    <source>
        <dbReference type="Google" id="ProtNLM"/>
    </source>
</evidence>
<reference evidence="2" key="1">
    <citation type="submission" date="2020-05" db="UniProtKB">
        <authorList>
            <consortium name="EnsemblMetazoa"/>
        </authorList>
    </citation>
    <scope>IDENTIFICATION</scope>
    <source>
        <strain evidence="2">Aabys</strain>
    </source>
</reference>
<evidence type="ECO:0000313" key="2">
    <source>
        <dbReference type="EnsemblMetazoa" id="MDOA016219-PA"/>
    </source>
</evidence>
<dbReference type="VEuPathDB" id="VectorBase:MDOMA2_018192"/>
<name>A0A1I8NJM0_MUSDO</name>
<evidence type="ECO:0000256" key="1">
    <source>
        <dbReference type="SAM" id="SignalP"/>
    </source>
</evidence>
<accession>A0A1I8NJM0</accession>